<reference evidence="3 4" key="1">
    <citation type="journal article" date="2020" name="BMC Genomics">
        <title>Intraspecific diversification of the crop wild relative Brassica cretica Lam. using demographic model selection.</title>
        <authorList>
            <person name="Kioukis A."/>
            <person name="Michalopoulou V.A."/>
            <person name="Briers L."/>
            <person name="Pirintsos S."/>
            <person name="Studholme D.J."/>
            <person name="Pavlidis P."/>
            <person name="Sarris P.F."/>
        </authorList>
    </citation>
    <scope>NUCLEOTIDE SEQUENCE [LARGE SCALE GENOMIC DNA]</scope>
    <source>
        <strain evidence="4">cv. PFS-1207/04</strain>
    </source>
</reference>
<keyword evidence="1" id="KW-0175">Coiled coil</keyword>
<evidence type="ECO:0000256" key="2">
    <source>
        <dbReference type="SAM" id="MobiDB-lite"/>
    </source>
</evidence>
<protein>
    <submittedName>
        <fullName evidence="3">Uncharacterized protein</fullName>
    </submittedName>
</protein>
<name>A0ABQ7AXD0_BRACR</name>
<dbReference type="Proteomes" id="UP000266723">
    <property type="component" value="Unassembled WGS sequence"/>
</dbReference>
<feature type="compositionally biased region" description="Basic and acidic residues" evidence="2">
    <location>
        <begin position="205"/>
        <end position="215"/>
    </location>
</feature>
<feature type="coiled-coil region" evidence="1">
    <location>
        <begin position="33"/>
        <end position="106"/>
    </location>
</feature>
<evidence type="ECO:0000256" key="1">
    <source>
        <dbReference type="SAM" id="Coils"/>
    </source>
</evidence>
<proteinExistence type="predicted"/>
<gene>
    <name evidence="3" type="ORF">DY000_02061072</name>
</gene>
<keyword evidence="4" id="KW-1185">Reference proteome</keyword>
<dbReference type="EMBL" id="QGKV02001556">
    <property type="protein sequence ID" value="KAF3518687.1"/>
    <property type="molecule type" value="Genomic_DNA"/>
</dbReference>
<evidence type="ECO:0000313" key="3">
    <source>
        <dbReference type="EMBL" id="KAF3518687.1"/>
    </source>
</evidence>
<feature type="compositionally biased region" description="Basic and acidic residues" evidence="2">
    <location>
        <begin position="284"/>
        <end position="293"/>
    </location>
</feature>
<sequence length="348" mass="37573">MNYLVEKYDSALKQTKIPLGASEKLTRARLGAIERMRAEHKKASDKVAEEKEVLRVKFEELEGKLESGKSAKKKLTREKVHLEQAIASLEKEKAEFYEERKAAVAKSLYGQASGERKCLEVIRDSGTVIPQEMIDVFIEQEKLHEAEVAKLRVNPLPESDLTLSTQLPPSRFVNGEFMATLDPYGSNVGLIRSEAASQLCTSHDTLEGRSEKQLEETSADITSTPAEQVEAAKKTGSEGDSILAQGKGVESIEPEGLVEVSDSSSEELEEEGQTEKAFSPEPVEGEKASEVSDKGTTSDARDVISPGGAVVPGLNGSEGPNAAATKGTHDPPAPKASIRGENVEDPVN</sequence>
<accession>A0ABQ7AXD0</accession>
<organism evidence="3 4">
    <name type="scientific">Brassica cretica</name>
    <name type="common">Mustard</name>
    <dbReference type="NCBI Taxonomy" id="69181"/>
    <lineage>
        <taxon>Eukaryota</taxon>
        <taxon>Viridiplantae</taxon>
        <taxon>Streptophyta</taxon>
        <taxon>Embryophyta</taxon>
        <taxon>Tracheophyta</taxon>
        <taxon>Spermatophyta</taxon>
        <taxon>Magnoliopsida</taxon>
        <taxon>eudicotyledons</taxon>
        <taxon>Gunneridae</taxon>
        <taxon>Pentapetalae</taxon>
        <taxon>rosids</taxon>
        <taxon>malvids</taxon>
        <taxon>Brassicales</taxon>
        <taxon>Brassicaceae</taxon>
        <taxon>Brassiceae</taxon>
        <taxon>Brassica</taxon>
    </lineage>
</organism>
<feature type="region of interest" description="Disordered" evidence="2">
    <location>
        <begin position="205"/>
        <end position="348"/>
    </location>
</feature>
<evidence type="ECO:0000313" key="4">
    <source>
        <dbReference type="Proteomes" id="UP000266723"/>
    </source>
</evidence>
<comment type="caution">
    <text evidence="3">The sequence shown here is derived from an EMBL/GenBank/DDBJ whole genome shotgun (WGS) entry which is preliminary data.</text>
</comment>